<feature type="coiled-coil region" evidence="1">
    <location>
        <begin position="1331"/>
        <end position="1358"/>
    </location>
</feature>
<feature type="domain" description="DUF7656" evidence="4">
    <location>
        <begin position="626"/>
        <end position="722"/>
    </location>
</feature>
<organism evidence="6 7">
    <name type="scientific">Diploscapter pachys</name>
    <dbReference type="NCBI Taxonomy" id="2018661"/>
    <lineage>
        <taxon>Eukaryota</taxon>
        <taxon>Metazoa</taxon>
        <taxon>Ecdysozoa</taxon>
        <taxon>Nematoda</taxon>
        <taxon>Chromadorea</taxon>
        <taxon>Rhabditida</taxon>
        <taxon>Rhabditina</taxon>
        <taxon>Rhabditomorpha</taxon>
        <taxon>Rhabditoidea</taxon>
        <taxon>Rhabditidae</taxon>
        <taxon>Diploscapter</taxon>
    </lineage>
</organism>
<dbReference type="InterPro" id="IPR056072">
    <property type="entry name" value="SNTX_MACPF/CDC-like_dom"/>
</dbReference>
<feature type="region of interest" description="Disordered" evidence="2">
    <location>
        <begin position="1416"/>
        <end position="1467"/>
    </location>
</feature>
<name>A0A2A2JR41_9BILA</name>
<reference evidence="6 7" key="1">
    <citation type="journal article" date="2017" name="Curr. Biol.">
        <title>Genome architecture and evolution of a unichromosomal asexual nematode.</title>
        <authorList>
            <person name="Fradin H."/>
            <person name="Zegar C."/>
            <person name="Gutwein M."/>
            <person name="Lucas J."/>
            <person name="Kovtun M."/>
            <person name="Corcoran D."/>
            <person name="Baugh L.R."/>
            <person name="Kiontke K."/>
            <person name="Gunsalus K."/>
            <person name="Fitch D.H."/>
            <person name="Piano F."/>
        </authorList>
    </citation>
    <scope>NUCLEOTIDE SEQUENCE [LARGE SCALE GENOMIC DNA]</scope>
    <source>
        <strain evidence="6">PF1309</strain>
    </source>
</reference>
<protein>
    <submittedName>
        <fullName evidence="6">Uncharacterized protein</fullName>
    </submittedName>
</protein>
<dbReference type="InterPro" id="IPR027417">
    <property type="entry name" value="P-loop_NTPase"/>
</dbReference>
<dbReference type="Proteomes" id="UP000218231">
    <property type="component" value="Unassembled WGS sequence"/>
</dbReference>
<feature type="domain" description="DUF8206" evidence="5">
    <location>
        <begin position="1159"/>
        <end position="1239"/>
    </location>
</feature>
<dbReference type="Pfam" id="PF24674">
    <property type="entry name" value="MACPF_SNTX"/>
    <property type="match status" value="1"/>
</dbReference>
<proteinExistence type="predicted"/>
<gene>
    <name evidence="6" type="ORF">WR25_05624</name>
</gene>
<sequence>MATVKVCIKLVDDSSAESKTLSEIVPEGMTLKELIEKKVASVGWVNRKLIAKSAQIYDEDFKQFVDVTEPFDSLVLLKMQRFEVHLNKAEPKMETILADISINGTVQQGQKLVLPSDSTVNDFILAVASTFCKDATNTIVNFVKYFDPDFNEFIDIEKPFENVPILFQHRYAISIVYTKIPINLNSDSHDVESKLPNENITATNLPNESTTNANKPNETGQNPVVPDIIRSYCRVQLGEAIERKALGRVGELGQFYDARTEQFISGKIFNRALPSDAVKTTNTLPMVPPSFECVTNETLHERLEKLHVEPELKASIICEMVDLSGHGEYLLSDTAKAGEASSTLIYVKPTKNEMIKFDNPVVASMVSPNSVQDILEATHVLVGIQWGIVAAVTLKCDRTNPNDISIENDLKAKLSHIRTGATDQGFLRFDTSSRSRDFRFEIFIHKSLKRGDGPKNLDEVPSYLKRLPATAATVNEGRGIPISYTFLPLSTFQHHLAPIDLNNRIVRTIDEGLIDGIAQMLGGISHNLHLLCNILSKFKEYYYCIPKDSIEQLHQYYQVVQDYKSNLRTQLYQTIADIRNGKPDSYQRLDEIMNEYHQNPASPTNFSSVIEPFAPLNRKIEFVSHLVHQGVIYVNKDGAADRIREKDRFDECYIFFCEWNNATDIQGNSWYFSALAKDSKCTCLFVDSIAQPEIAKNEGVPAGNRICLYNNKTYESVNYYGDYLEDQNKCYVKCKKNRTSSSKLDMSSRRVEVDLICPQSMKSGFCSKDVREWYCADCRERLQYDFKRNFHCECGHASINTFLFRCSDPNHKADFIGFDDNYISSLVDKVQPYEEINILILGETGVGKSTWINGLSNYLTYSTMEEAEHGKQIYLVPSQFTITDSNQRLKKITVGKSKNETHEDGASSTQHPKSYVFNVGKKSVRLIDTPGIGDTRGADVDNKNFAEILKFIAQFDKIHGICILLKPNNARLNLMFRYCISELLTHLDVTAAANIAFCFTNARGTFYRPGDTMPSLITYLEKLKSDQGVEISTDVSRVYCMDNESFRFLCCLHSGEYFSDEEKKNFEQSWNLSVKETNRLLDHFENHVEPHVVARTVSLNSARELILTLAKPLADISQIIQDNITAMNEKAEEVQDLNVKKGDLMKKLMIPQIGLQPKQLSFPQTVCTGVNCIETATLPNSETQKTIYKTICHEHCYLQNVIPEVVPNTDLQRCTAMDKRTLKCTNCKCSWDLHMHLTYTQEKTEVLVEDSEIQKKLNSTNSDKEKQEIILQTYKDRINKYKAEQSAIDEACAKFAAFLKRYAIIAYNDAVEEYLKFNIREAEQVAGTTKSKKSSKRVERLQQQLRQYIEKKRILSGQLANGTAQLIDASDIKKIQKDLEKLEMTGPNIKLLLEATMNGKEVNLVQQELYFNKASYQKKRQSRRPYSPPTGYDSSDNGNETDTEGKGKDKGKSKLQKAKDWATGFFY</sequence>
<dbReference type="EMBL" id="LIAE01010276">
    <property type="protein sequence ID" value="PAV64127.1"/>
    <property type="molecule type" value="Genomic_DNA"/>
</dbReference>
<dbReference type="PANTHER" id="PTHR32046">
    <property type="entry name" value="G DOMAIN-CONTAINING PROTEIN"/>
    <property type="match status" value="1"/>
</dbReference>
<feature type="region of interest" description="Disordered" evidence="2">
    <location>
        <begin position="198"/>
        <end position="221"/>
    </location>
</feature>
<evidence type="ECO:0000256" key="2">
    <source>
        <dbReference type="SAM" id="MobiDB-lite"/>
    </source>
</evidence>
<dbReference type="SUPFAM" id="SSF52540">
    <property type="entry name" value="P-loop containing nucleoside triphosphate hydrolases"/>
    <property type="match status" value="1"/>
</dbReference>
<evidence type="ECO:0000259" key="5">
    <source>
        <dbReference type="Pfam" id="PF26633"/>
    </source>
</evidence>
<comment type="caution">
    <text evidence="6">The sequence shown here is derived from an EMBL/GenBank/DDBJ whole genome shotgun (WGS) entry which is preliminary data.</text>
</comment>
<dbReference type="STRING" id="2018661.A0A2A2JR41"/>
<dbReference type="InterPro" id="IPR058519">
    <property type="entry name" value="DUF8206"/>
</dbReference>
<dbReference type="PANTHER" id="PTHR32046:SF11">
    <property type="entry name" value="IMMUNE-ASSOCIATED NUCLEOTIDE-BINDING PROTEIN 10-LIKE"/>
    <property type="match status" value="1"/>
</dbReference>
<evidence type="ECO:0000256" key="1">
    <source>
        <dbReference type="SAM" id="Coils"/>
    </source>
</evidence>
<evidence type="ECO:0000259" key="4">
    <source>
        <dbReference type="Pfam" id="PF24676"/>
    </source>
</evidence>
<dbReference type="Gene3D" id="3.40.50.300">
    <property type="entry name" value="P-loop containing nucleotide triphosphate hydrolases"/>
    <property type="match status" value="1"/>
</dbReference>
<keyword evidence="7" id="KW-1185">Reference proteome</keyword>
<dbReference type="Pfam" id="PF24676">
    <property type="entry name" value="DUF7656"/>
    <property type="match status" value="1"/>
</dbReference>
<keyword evidence="1" id="KW-0175">Coiled coil</keyword>
<evidence type="ECO:0000313" key="6">
    <source>
        <dbReference type="EMBL" id="PAV64127.1"/>
    </source>
</evidence>
<feature type="domain" description="SNTX MACPF/CDC-like" evidence="3">
    <location>
        <begin position="240"/>
        <end position="496"/>
    </location>
</feature>
<accession>A0A2A2JR41</accession>
<feature type="compositionally biased region" description="Basic and acidic residues" evidence="2">
    <location>
        <begin position="1443"/>
        <end position="1460"/>
    </location>
</feature>
<evidence type="ECO:0000313" key="7">
    <source>
        <dbReference type="Proteomes" id="UP000218231"/>
    </source>
</evidence>
<dbReference type="OrthoDB" id="8954335at2759"/>
<dbReference type="InterPro" id="IPR056073">
    <property type="entry name" value="DUF7656"/>
</dbReference>
<dbReference type="Pfam" id="PF26633">
    <property type="entry name" value="DUF8206"/>
    <property type="match status" value="1"/>
</dbReference>
<evidence type="ECO:0000259" key="3">
    <source>
        <dbReference type="Pfam" id="PF24674"/>
    </source>
</evidence>